<keyword evidence="1" id="KW-0812">Transmembrane</keyword>
<dbReference type="Pfam" id="PF13584">
    <property type="entry name" value="BatD"/>
    <property type="match status" value="2"/>
</dbReference>
<organism evidence="3 4">
    <name type="scientific">Pararcticibacter amylolyticus</name>
    <dbReference type="NCBI Taxonomy" id="2173175"/>
    <lineage>
        <taxon>Bacteria</taxon>
        <taxon>Pseudomonadati</taxon>
        <taxon>Bacteroidota</taxon>
        <taxon>Sphingobacteriia</taxon>
        <taxon>Sphingobacteriales</taxon>
        <taxon>Sphingobacteriaceae</taxon>
        <taxon>Pararcticibacter</taxon>
    </lineage>
</organism>
<evidence type="ECO:0000256" key="1">
    <source>
        <dbReference type="SAM" id="Phobius"/>
    </source>
</evidence>
<feature type="transmembrane region" description="Helical" evidence="1">
    <location>
        <begin position="458"/>
        <end position="477"/>
    </location>
</feature>
<feature type="signal peptide" evidence="2">
    <location>
        <begin position="1"/>
        <end position="20"/>
    </location>
</feature>
<dbReference type="RefSeq" id="WP_109417114.1">
    <property type="nucleotide sequence ID" value="NZ_QEAS01000015.1"/>
</dbReference>
<accession>A0A2U2PD96</accession>
<keyword evidence="1" id="KW-0472">Membrane</keyword>
<feature type="chain" id="PRO_5015483491" evidence="2">
    <location>
        <begin position="21"/>
        <end position="602"/>
    </location>
</feature>
<dbReference type="PANTHER" id="PTHR40940">
    <property type="entry name" value="PROTEIN BATD-RELATED"/>
    <property type="match status" value="1"/>
</dbReference>
<dbReference type="EMBL" id="QEAS01000015">
    <property type="protein sequence ID" value="PWG79330.1"/>
    <property type="molecule type" value="Genomic_DNA"/>
</dbReference>
<proteinExistence type="predicted"/>
<name>A0A2U2PD96_9SPHI</name>
<dbReference type="PANTHER" id="PTHR40940:SF2">
    <property type="entry name" value="BATD"/>
    <property type="match status" value="1"/>
</dbReference>
<sequence>MMARHYILAFLLIINAGAFAQGVRFTASVSKTIAGTGEEFEISFSVNSNADNFTPPDFRGFQVLAGPNVSSSMTSINGNMSSSTSYSYYLMPVKEGTYTIGPAAISVNGRTIRSNAVQVRVVKGRPVPRSGQQAQAAPPDEDIIESRPAKLSNSIFLRTVADKTNVFHGQQITVSYKLYTRVSIVASQVDKLPDLNGFWSEDVKTDNQNAEWTTETYKGQKYHVATVKKTILFSDHAGNLTIDPLQMTFVVRQAAPARTLMDEFFGTYEDVKYKVKSLPLTIHVKPLPEAGKPQDFTGAVGNFTIAASADKKELKANEALNYSFKISGSGNLKLLKAPLISFPPDFEKYDPKITDAISVQESGVSGSRSYNYLLIPRHEGDYAIEAQHFSYFNPSTGKYVTLSTPSFPVRVNKGNPADNQVYTSSDKQDVKLLNKDIRYIKTGDPELYKEGEEFYGSFLFYILLLLGPLAFAGALWYRNWHRKNNADPVLVKSRKAAKLAAKHLANAEKQLTANRGKEFYEDISRGLYGYLSDKLNIPSADLSKERIAADLRSQNVNDETIGQLTETLSLCEMARFAPITGISAKEVFEKAKSTIYAIESNL</sequence>
<dbReference type="Proteomes" id="UP000245647">
    <property type="component" value="Unassembled WGS sequence"/>
</dbReference>
<evidence type="ECO:0000313" key="3">
    <source>
        <dbReference type="EMBL" id="PWG79330.1"/>
    </source>
</evidence>
<gene>
    <name evidence="3" type="ORF">DDR33_17575</name>
</gene>
<reference evidence="3 4" key="1">
    <citation type="submission" date="2018-04" db="EMBL/GenBank/DDBJ databases">
        <title>Pedobacter chongqingensis sp. nov., isolated from a rottenly hemp rope.</title>
        <authorList>
            <person name="Cai Y."/>
        </authorList>
    </citation>
    <scope>NUCLEOTIDE SEQUENCE [LARGE SCALE GENOMIC DNA]</scope>
    <source>
        <strain evidence="3 4">FJ4-8</strain>
    </source>
</reference>
<comment type="caution">
    <text evidence="3">The sequence shown here is derived from an EMBL/GenBank/DDBJ whole genome shotgun (WGS) entry which is preliminary data.</text>
</comment>
<keyword evidence="2" id="KW-0732">Signal</keyword>
<dbReference type="OrthoDB" id="2079210at2"/>
<keyword evidence="1" id="KW-1133">Transmembrane helix</keyword>
<dbReference type="AlphaFoldDB" id="A0A2U2PD96"/>
<keyword evidence="4" id="KW-1185">Reference proteome</keyword>
<protein>
    <submittedName>
        <fullName evidence="3">Protein BatD</fullName>
    </submittedName>
</protein>
<evidence type="ECO:0000313" key="4">
    <source>
        <dbReference type="Proteomes" id="UP000245647"/>
    </source>
</evidence>
<evidence type="ECO:0000256" key="2">
    <source>
        <dbReference type="SAM" id="SignalP"/>
    </source>
</evidence>
<dbReference type="InterPro" id="IPR025738">
    <property type="entry name" value="BatD"/>
</dbReference>